<keyword evidence="3" id="KW-1185">Reference proteome</keyword>
<evidence type="ECO:0000313" key="2">
    <source>
        <dbReference type="EMBL" id="VFS67618.1"/>
    </source>
</evidence>
<dbReference type="Proteomes" id="UP000401081">
    <property type="component" value="Unassembled WGS sequence"/>
</dbReference>
<dbReference type="GO" id="GO:0047489">
    <property type="term" value="F:pectate disaccharide-lyase activity"/>
    <property type="evidence" value="ECO:0007669"/>
    <property type="project" value="UniProtKB-EC"/>
</dbReference>
<evidence type="ECO:0000259" key="1">
    <source>
        <dbReference type="Pfam" id="PF25849"/>
    </source>
</evidence>
<keyword evidence="2" id="KW-0456">Lyase</keyword>
<dbReference type="InterPro" id="IPR058953">
    <property type="entry name" value="PelX-like_N"/>
</dbReference>
<feature type="domain" description="Pectate disaccharide-lyase-like N-terminal" evidence="1">
    <location>
        <begin position="1"/>
        <end position="77"/>
    </location>
</feature>
<dbReference type="Pfam" id="PF25849">
    <property type="entry name" value="PelX_N"/>
    <property type="match status" value="1"/>
</dbReference>
<dbReference type="EMBL" id="CAADJD010000020">
    <property type="protein sequence ID" value="VFS67618.1"/>
    <property type="molecule type" value="Genomic_DNA"/>
</dbReference>
<evidence type="ECO:0000313" key="3">
    <source>
        <dbReference type="Proteomes" id="UP000401081"/>
    </source>
</evidence>
<dbReference type="AlphaFoldDB" id="A0A485B7Y1"/>
<protein>
    <submittedName>
        <fullName evidence="2">Pectate disaccharide-lyase</fullName>
        <ecNumber evidence="2">4.2.2.9</ecNumber>
    </submittedName>
</protein>
<organism evidence="2 3">
    <name type="scientific">Kluyvera cryocrescens</name>
    <name type="common">Kluyvera citrophila</name>
    <dbReference type="NCBI Taxonomy" id="580"/>
    <lineage>
        <taxon>Bacteria</taxon>
        <taxon>Pseudomonadati</taxon>
        <taxon>Pseudomonadota</taxon>
        <taxon>Gammaproteobacteria</taxon>
        <taxon>Enterobacterales</taxon>
        <taxon>Enterobacteriaceae</taxon>
        <taxon>Kluyvera</taxon>
    </lineage>
</organism>
<dbReference type="EC" id="4.2.2.9" evidence="2"/>
<sequence>MRDIIGIPRQEPLKEGYEEFPAASNMVMNAIMTQDKKDNYRVKLQAISRNGIIQPWGNTGSEIKESQLQGKTLISTSRRLSV</sequence>
<proteinExistence type="predicted"/>
<reference evidence="2 3" key="1">
    <citation type="submission" date="2019-03" db="EMBL/GenBank/DDBJ databases">
        <authorList>
            <consortium name="Pathogen Informatics"/>
        </authorList>
    </citation>
    <scope>NUCLEOTIDE SEQUENCE [LARGE SCALE GENOMIC DNA]</scope>
    <source>
        <strain evidence="2 3">NCTC12993</strain>
    </source>
</reference>
<accession>A0A485B7Y1</accession>
<name>A0A485B7Y1_KLUCR</name>
<gene>
    <name evidence="2" type="primary">pelX_2</name>
    <name evidence="2" type="ORF">NCTC12993_03756</name>
</gene>